<dbReference type="Gene3D" id="1.10.357.10">
    <property type="entry name" value="Tetracycline Repressor, domain 2"/>
    <property type="match status" value="1"/>
</dbReference>
<feature type="DNA-binding region" description="H-T-H motif" evidence="2">
    <location>
        <begin position="43"/>
        <end position="62"/>
    </location>
</feature>
<dbReference type="InterPro" id="IPR050109">
    <property type="entry name" value="HTH-type_TetR-like_transc_reg"/>
</dbReference>
<dbReference type="GO" id="GO:0000976">
    <property type="term" value="F:transcription cis-regulatory region binding"/>
    <property type="evidence" value="ECO:0007669"/>
    <property type="project" value="TreeGrafter"/>
</dbReference>
<dbReference type="Pfam" id="PF17920">
    <property type="entry name" value="TetR_C_16"/>
    <property type="match status" value="1"/>
</dbReference>
<dbReference type="PROSITE" id="PS50977">
    <property type="entry name" value="HTH_TETR_2"/>
    <property type="match status" value="1"/>
</dbReference>
<sequence>MVEPESAPRRRGRPRKGQSGDTRAMIAEAAAAEFSEKGYETASMRGIARRAEVDPALVHHYFDTKAALFADVVKLPVRPDKIIAAALDAPLPELGASIARTVLLAWEDPKVKPVGVTILRSVVNGSAAGKLVRQFLLRELMSAIAQRLEDVGIEAVSAQQRASMVLSQIAGVLILRHVVMAEPLASSPIEEVIAHVVPAVQGHIEGLRAGR</sequence>
<dbReference type="GO" id="GO:0003700">
    <property type="term" value="F:DNA-binding transcription factor activity"/>
    <property type="evidence" value="ECO:0007669"/>
    <property type="project" value="TreeGrafter"/>
</dbReference>
<comment type="caution">
    <text evidence="5">The sequence shown here is derived from an EMBL/GenBank/DDBJ whole genome shotgun (WGS) entry which is preliminary data.</text>
</comment>
<keyword evidence="1 2" id="KW-0238">DNA-binding</keyword>
<proteinExistence type="predicted"/>
<gene>
    <name evidence="5" type="ORF">FO013_18275</name>
</gene>
<evidence type="ECO:0000259" key="4">
    <source>
        <dbReference type="PROSITE" id="PS50977"/>
    </source>
</evidence>
<dbReference type="PRINTS" id="PR00455">
    <property type="entry name" value="HTHTETR"/>
</dbReference>
<feature type="domain" description="HTH tetR-type" evidence="4">
    <location>
        <begin position="20"/>
        <end position="80"/>
    </location>
</feature>
<dbReference type="PANTHER" id="PTHR30055">
    <property type="entry name" value="HTH-TYPE TRANSCRIPTIONAL REGULATOR RUTR"/>
    <property type="match status" value="1"/>
</dbReference>
<dbReference type="SUPFAM" id="SSF46689">
    <property type="entry name" value="Homeodomain-like"/>
    <property type="match status" value="1"/>
</dbReference>
<keyword evidence="6" id="KW-1185">Reference proteome</keyword>
<protein>
    <submittedName>
        <fullName evidence="5">TetR/AcrR family transcriptional regulator</fullName>
    </submittedName>
</protein>
<evidence type="ECO:0000256" key="2">
    <source>
        <dbReference type="PROSITE-ProRule" id="PRU00335"/>
    </source>
</evidence>
<dbReference type="Pfam" id="PF00440">
    <property type="entry name" value="TetR_N"/>
    <property type="match status" value="1"/>
</dbReference>
<dbReference type="RefSeq" id="WP_143923992.1">
    <property type="nucleotide sequence ID" value="NZ_VLTK01000013.1"/>
</dbReference>
<evidence type="ECO:0000256" key="1">
    <source>
        <dbReference type="ARBA" id="ARBA00023125"/>
    </source>
</evidence>
<dbReference type="PANTHER" id="PTHR30055:SF235">
    <property type="entry name" value="TRANSCRIPTIONAL REGULATORY PROTEIN"/>
    <property type="match status" value="1"/>
</dbReference>
<dbReference type="SUPFAM" id="SSF48498">
    <property type="entry name" value="Tetracyclin repressor-like, C-terminal domain"/>
    <property type="match status" value="1"/>
</dbReference>
<evidence type="ECO:0000313" key="5">
    <source>
        <dbReference type="EMBL" id="TSI13139.1"/>
    </source>
</evidence>
<accession>A0A556C6Q7</accession>
<reference evidence="5 6" key="1">
    <citation type="submission" date="2019-07" db="EMBL/GenBank/DDBJ databases">
        <title>Draft genome sequence of Brevibacterium aurantiacum XU54 isolated from Xinjiang China.</title>
        <authorList>
            <person name="Xu X."/>
        </authorList>
    </citation>
    <scope>NUCLEOTIDE SEQUENCE [LARGE SCALE GENOMIC DNA]</scope>
    <source>
        <strain evidence="5 6">XU54</strain>
    </source>
</reference>
<evidence type="ECO:0000313" key="6">
    <source>
        <dbReference type="Proteomes" id="UP000316406"/>
    </source>
</evidence>
<dbReference type="InterPro" id="IPR041678">
    <property type="entry name" value="TetR_C_16"/>
</dbReference>
<dbReference type="InterPro" id="IPR036271">
    <property type="entry name" value="Tet_transcr_reg_TetR-rel_C_sf"/>
</dbReference>
<dbReference type="EMBL" id="VLTK01000013">
    <property type="protein sequence ID" value="TSI13139.1"/>
    <property type="molecule type" value="Genomic_DNA"/>
</dbReference>
<organism evidence="5 6">
    <name type="scientific">Brevibacterium aurantiacum</name>
    <dbReference type="NCBI Taxonomy" id="273384"/>
    <lineage>
        <taxon>Bacteria</taxon>
        <taxon>Bacillati</taxon>
        <taxon>Actinomycetota</taxon>
        <taxon>Actinomycetes</taxon>
        <taxon>Micrococcales</taxon>
        <taxon>Brevibacteriaceae</taxon>
        <taxon>Brevibacterium</taxon>
    </lineage>
</organism>
<dbReference type="OrthoDB" id="3210235at2"/>
<dbReference type="AlphaFoldDB" id="A0A556C6Q7"/>
<feature type="region of interest" description="Disordered" evidence="3">
    <location>
        <begin position="1"/>
        <end position="22"/>
    </location>
</feature>
<name>A0A556C6Q7_BREAU</name>
<evidence type="ECO:0000256" key="3">
    <source>
        <dbReference type="SAM" id="MobiDB-lite"/>
    </source>
</evidence>
<dbReference type="Proteomes" id="UP000316406">
    <property type="component" value="Unassembled WGS sequence"/>
</dbReference>
<dbReference type="InterPro" id="IPR009057">
    <property type="entry name" value="Homeodomain-like_sf"/>
</dbReference>
<dbReference type="Gene3D" id="1.10.10.60">
    <property type="entry name" value="Homeodomain-like"/>
    <property type="match status" value="1"/>
</dbReference>
<dbReference type="InterPro" id="IPR001647">
    <property type="entry name" value="HTH_TetR"/>
</dbReference>